<evidence type="ECO:0000259" key="2">
    <source>
        <dbReference type="Pfam" id="PF01738"/>
    </source>
</evidence>
<evidence type="ECO:0000313" key="3">
    <source>
        <dbReference type="EMBL" id="PVE49278.1"/>
    </source>
</evidence>
<dbReference type="Gene3D" id="3.40.50.1820">
    <property type="entry name" value="alpha/beta hydrolase"/>
    <property type="match status" value="1"/>
</dbReference>
<gene>
    <name evidence="3" type="ORF">DDE23_02405</name>
</gene>
<keyword evidence="4" id="KW-1185">Reference proteome</keyword>
<dbReference type="GO" id="GO:0016787">
    <property type="term" value="F:hydrolase activity"/>
    <property type="evidence" value="ECO:0007669"/>
    <property type="project" value="UniProtKB-KW"/>
</dbReference>
<dbReference type="Proteomes" id="UP000244810">
    <property type="component" value="Unassembled WGS sequence"/>
</dbReference>
<dbReference type="InterPro" id="IPR002925">
    <property type="entry name" value="Dienelactn_hydro"/>
</dbReference>
<sequence length="249" mass="25695">MRSAAFVTAFIPFLAGAAGAEITGTPLPYRSGDLAFEGYVARNEAVPSRGIVLIAHDWDGLTAYERTRAQMLAAQGYTAVALDLYGTAEDPQGVEDYRRLSGALLGDRPELRARLQAAMAAAEGLPGAEAGRVLIGYCFGGSAALEAARAGAETQGFVIFHGGLATPEGQDYAAVTAPVQLFHGSADPASGPETLAAALTGLSAAGVAHGAEVYGNVRHAFTVWGGRDYDAGADAQSWQGMLDFLSEAL</sequence>
<keyword evidence="3" id="KW-0378">Hydrolase</keyword>
<feature type="domain" description="Dienelactone hydrolase" evidence="2">
    <location>
        <begin position="36"/>
        <end position="248"/>
    </location>
</feature>
<feature type="chain" id="PRO_5015450832" evidence="1">
    <location>
        <begin position="21"/>
        <end position="249"/>
    </location>
</feature>
<evidence type="ECO:0000256" key="1">
    <source>
        <dbReference type="SAM" id="SignalP"/>
    </source>
</evidence>
<dbReference type="InterPro" id="IPR050261">
    <property type="entry name" value="FrsA_esterase"/>
</dbReference>
<dbReference type="AlphaFoldDB" id="A0A2T7UXK7"/>
<dbReference type="RefSeq" id="WP_107749782.1">
    <property type="nucleotide sequence ID" value="NZ_QBKF01000001.1"/>
</dbReference>
<organism evidence="3 4">
    <name type="scientific">Pararhodobacter aggregans</name>
    <dbReference type="NCBI Taxonomy" id="404875"/>
    <lineage>
        <taxon>Bacteria</taxon>
        <taxon>Pseudomonadati</taxon>
        <taxon>Pseudomonadota</taxon>
        <taxon>Alphaproteobacteria</taxon>
        <taxon>Rhodobacterales</taxon>
        <taxon>Paracoccaceae</taxon>
        <taxon>Pararhodobacter</taxon>
    </lineage>
</organism>
<dbReference type="PANTHER" id="PTHR22946">
    <property type="entry name" value="DIENELACTONE HYDROLASE DOMAIN-CONTAINING PROTEIN-RELATED"/>
    <property type="match status" value="1"/>
</dbReference>
<feature type="signal peptide" evidence="1">
    <location>
        <begin position="1"/>
        <end position="20"/>
    </location>
</feature>
<accession>A0A2T7UXK7</accession>
<dbReference type="EMBL" id="QDDR01000001">
    <property type="protein sequence ID" value="PVE49278.1"/>
    <property type="molecule type" value="Genomic_DNA"/>
</dbReference>
<comment type="caution">
    <text evidence="3">The sequence shown here is derived from an EMBL/GenBank/DDBJ whole genome shotgun (WGS) entry which is preliminary data.</text>
</comment>
<dbReference type="Pfam" id="PF01738">
    <property type="entry name" value="DLH"/>
    <property type="match status" value="1"/>
</dbReference>
<protein>
    <submittedName>
        <fullName evidence="3">Dienelactone hydrolase</fullName>
    </submittedName>
</protein>
<dbReference type="SUPFAM" id="SSF53474">
    <property type="entry name" value="alpha/beta-Hydrolases"/>
    <property type="match status" value="1"/>
</dbReference>
<dbReference type="OrthoDB" id="9787933at2"/>
<dbReference type="PANTHER" id="PTHR22946:SF0">
    <property type="entry name" value="DIENELACTONE HYDROLASE DOMAIN-CONTAINING PROTEIN"/>
    <property type="match status" value="1"/>
</dbReference>
<proteinExistence type="predicted"/>
<dbReference type="InterPro" id="IPR029058">
    <property type="entry name" value="AB_hydrolase_fold"/>
</dbReference>
<keyword evidence="1" id="KW-0732">Signal</keyword>
<reference evidence="3 4" key="1">
    <citation type="journal article" date="2011" name="Syst. Appl. Microbiol.">
        <title>Defluviimonas denitrificans gen. nov., sp. nov., and Pararhodobacter aggregans gen. nov., sp. nov., non-phototrophic Rhodobacteraceae from the biofilter of a marine aquaculture.</title>
        <authorList>
            <person name="Foesel B.U."/>
            <person name="Drake H.L."/>
            <person name="Schramm A."/>
        </authorList>
    </citation>
    <scope>NUCLEOTIDE SEQUENCE [LARGE SCALE GENOMIC DNA]</scope>
    <source>
        <strain evidence="3 4">D1-19</strain>
    </source>
</reference>
<evidence type="ECO:0000313" key="4">
    <source>
        <dbReference type="Proteomes" id="UP000244810"/>
    </source>
</evidence>
<name>A0A2T7UXK7_9RHOB</name>